<proteinExistence type="predicted"/>
<evidence type="ECO:0000259" key="5">
    <source>
        <dbReference type="PROSITE" id="PS50994"/>
    </source>
</evidence>
<dbReference type="InterPro" id="IPR036426">
    <property type="entry name" value="Bulb-type_lectin_dom_sf"/>
</dbReference>
<keyword evidence="1" id="KW-0732">Signal</keyword>
<dbReference type="PROSITE" id="PS50927">
    <property type="entry name" value="BULB_LECTIN"/>
    <property type="match status" value="1"/>
</dbReference>
<evidence type="ECO:0008006" key="8">
    <source>
        <dbReference type="Google" id="ProtNLM"/>
    </source>
</evidence>
<organism evidence="6 7">
    <name type="scientific">Acer yangbiense</name>
    <dbReference type="NCBI Taxonomy" id="1000413"/>
    <lineage>
        <taxon>Eukaryota</taxon>
        <taxon>Viridiplantae</taxon>
        <taxon>Streptophyta</taxon>
        <taxon>Embryophyta</taxon>
        <taxon>Tracheophyta</taxon>
        <taxon>Spermatophyta</taxon>
        <taxon>Magnoliopsida</taxon>
        <taxon>eudicotyledons</taxon>
        <taxon>Gunneridae</taxon>
        <taxon>Pentapetalae</taxon>
        <taxon>rosids</taxon>
        <taxon>malvids</taxon>
        <taxon>Sapindales</taxon>
        <taxon>Sapindaceae</taxon>
        <taxon>Hippocastanoideae</taxon>
        <taxon>Acereae</taxon>
        <taxon>Acer</taxon>
    </lineage>
</organism>
<name>A0A5C7ICE7_9ROSI</name>
<evidence type="ECO:0000256" key="3">
    <source>
        <dbReference type="ARBA" id="ARBA00023180"/>
    </source>
</evidence>
<sequence>MGIQPTEPLYRWVWEANSGNPVRENATLSLGTNGNLVLAEADGTVVWQTNTSNKGVVAFKLLSNGNMVLHDSKGNFIWQSFDYLVKVAENQAHLVHSVPAYSRASSGTYIGHKFYDSCKMGKLHRLPFQRSAISATAPLELADMGGEYMPFILYLSQQGVQMRFSCAYTHQQNGVPERKHRHVTEIGLTLLAHANMPLSFWFEAFTTAALLINNLPTPLLSFVSPFEKLHSRPPNYNFLHIFGCACFPFLRDHSKHKLNFHSTKCVFIGYSLSHKGYCCLHPSGTVYVTRHTEFNEIEFPYNQLFPKEAKAAVSNANKSVSSIFDLFPSSNDMLSSSQHTPSPPIPLSSLNPHNDSCLITPPSPEFEPLPFGLQAAPIVHIDHSFHPMRTSAPESDKGFAYELTLEHSARGTLILARPKYNSTASFLRLGMDGNLVIYTYYDKVFWGGYEKTFSLFDRDSNRENECQLPESILEEVDRKGGDYGKKCTSDCKCLGYFYNQDTSRRWIAYDLITLTKVSNSTHLGFIKVPNM</sequence>
<keyword evidence="2" id="KW-1015">Disulfide bond</keyword>
<dbReference type="CDD" id="cd00028">
    <property type="entry name" value="B_lectin"/>
    <property type="match status" value="1"/>
</dbReference>
<dbReference type="Proteomes" id="UP000323000">
    <property type="component" value="Chromosome 3"/>
</dbReference>
<accession>A0A5C7ICE7</accession>
<feature type="domain" description="Integrase catalytic" evidence="5">
    <location>
        <begin position="69"/>
        <end position="233"/>
    </location>
</feature>
<dbReference type="InterPro" id="IPR039537">
    <property type="entry name" value="Retrotran_Ty1/copia-like"/>
</dbReference>
<dbReference type="GO" id="GO:0003676">
    <property type="term" value="F:nucleic acid binding"/>
    <property type="evidence" value="ECO:0007669"/>
    <property type="project" value="InterPro"/>
</dbReference>
<dbReference type="Pfam" id="PF25597">
    <property type="entry name" value="SH3_retrovirus"/>
    <property type="match status" value="1"/>
</dbReference>
<protein>
    <recommendedName>
        <fullName evidence="8">Bulb-type lectin domain-containing protein</fullName>
    </recommendedName>
</protein>
<dbReference type="InterPro" id="IPR012337">
    <property type="entry name" value="RNaseH-like_sf"/>
</dbReference>
<dbReference type="PANTHER" id="PTHR42648:SF26">
    <property type="entry name" value="INTEGRASE CATALYTIC DOMAIN-CONTAINING PROTEIN"/>
    <property type="match status" value="1"/>
</dbReference>
<dbReference type="InterPro" id="IPR001584">
    <property type="entry name" value="Integrase_cat-core"/>
</dbReference>
<feature type="domain" description="Bulb-type lectin" evidence="4">
    <location>
        <begin position="1"/>
        <end position="82"/>
    </location>
</feature>
<keyword evidence="7" id="KW-1185">Reference proteome</keyword>
<evidence type="ECO:0000313" key="7">
    <source>
        <dbReference type="Proteomes" id="UP000323000"/>
    </source>
</evidence>
<dbReference type="Pfam" id="PF01453">
    <property type="entry name" value="B_lectin"/>
    <property type="match status" value="1"/>
</dbReference>
<dbReference type="SMART" id="SM00108">
    <property type="entry name" value="B_lectin"/>
    <property type="match status" value="1"/>
</dbReference>
<dbReference type="EMBL" id="VAHF01000003">
    <property type="protein sequence ID" value="TXG66745.1"/>
    <property type="molecule type" value="Genomic_DNA"/>
</dbReference>
<evidence type="ECO:0000256" key="1">
    <source>
        <dbReference type="ARBA" id="ARBA00022729"/>
    </source>
</evidence>
<comment type="caution">
    <text evidence="6">The sequence shown here is derived from an EMBL/GenBank/DDBJ whole genome shotgun (WGS) entry which is preliminary data.</text>
</comment>
<gene>
    <name evidence="6" type="ORF">EZV62_008020</name>
</gene>
<reference evidence="7" key="1">
    <citation type="journal article" date="2019" name="Gigascience">
        <title>De novo genome assembly of the endangered Acer yangbiense, a plant species with extremely small populations endemic to Yunnan Province, China.</title>
        <authorList>
            <person name="Yang J."/>
            <person name="Wariss H.M."/>
            <person name="Tao L."/>
            <person name="Zhang R."/>
            <person name="Yun Q."/>
            <person name="Hollingsworth P."/>
            <person name="Dao Z."/>
            <person name="Luo G."/>
            <person name="Guo H."/>
            <person name="Ma Y."/>
            <person name="Sun W."/>
        </authorList>
    </citation>
    <scope>NUCLEOTIDE SEQUENCE [LARGE SCALE GENOMIC DNA]</scope>
    <source>
        <strain evidence="7">cv. Malutang</strain>
    </source>
</reference>
<dbReference type="InterPro" id="IPR057670">
    <property type="entry name" value="SH3_retrovirus"/>
</dbReference>
<evidence type="ECO:0000313" key="6">
    <source>
        <dbReference type="EMBL" id="TXG66745.1"/>
    </source>
</evidence>
<dbReference type="OrthoDB" id="1938465at2759"/>
<evidence type="ECO:0000256" key="2">
    <source>
        <dbReference type="ARBA" id="ARBA00023157"/>
    </source>
</evidence>
<dbReference type="Gene3D" id="3.30.420.10">
    <property type="entry name" value="Ribonuclease H-like superfamily/Ribonuclease H"/>
    <property type="match status" value="1"/>
</dbReference>
<dbReference type="PROSITE" id="PS50994">
    <property type="entry name" value="INTEGRASE"/>
    <property type="match status" value="1"/>
</dbReference>
<dbReference type="SUPFAM" id="SSF53098">
    <property type="entry name" value="Ribonuclease H-like"/>
    <property type="match status" value="1"/>
</dbReference>
<dbReference type="AlphaFoldDB" id="A0A5C7ICE7"/>
<dbReference type="GO" id="GO:0015074">
    <property type="term" value="P:DNA integration"/>
    <property type="evidence" value="ECO:0007669"/>
    <property type="project" value="InterPro"/>
</dbReference>
<evidence type="ECO:0000259" key="4">
    <source>
        <dbReference type="PROSITE" id="PS50927"/>
    </source>
</evidence>
<dbReference type="SUPFAM" id="SSF51110">
    <property type="entry name" value="alpha-D-mannose-specific plant lectins"/>
    <property type="match status" value="1"/>
</dbReference>
<keyword evidence="3" id="KW-0325">Glycoprotein</keyword>
<dbReference type="InterPro" id="IPR001480">
    <property type="entry name" value="Bulb-type_lectin_dom"/>
</dbReference>
<dbReference type="PANTHER" id="PTHR42648">
    <property type="entry name" value="TRANSPOSASE, PUTATIVE-RELATED"/>
    <property type="match status" value="1"/>
</dbReference>
<dbReference type="Gene3D" id="2.90.10.10">
    <property type="entry name" value="Bulb-type lectin domain"/>
    <property type="match status" value="1"/>
</dbReference>
<dbReference type="InterPro" id="IPR036397">
    <property type="entry name" value="RNaseH_sf"/>
</dbReference>